<reference evidence="1" key="1">
    <citation type="submission" date="2018-11" db="EMBL/GenBank/DDBJ databases">
        <authorList>
            <consortium name="Pathogen Informatics"/>
        </authorList>
    </citation>
    <scope>NUCLEOTIDE SEQUENCE</scope>
</reference>
<protein>
    <submittedName>
        <fullName evidence="1">Uncharacterized protein</fullName>
    </submittedName>
</protein>
<sequence length="92" mass="10500">MRANFPALHCSRDSRRGELRQSHWHGQKCWRKRGATLRCPGSRPPTDLATSQTQRLRGCLARHICTYQLVSVSWSSVPASRDKIQVDSNSRP</sequence>
<dbReference type="EMBL" id="CAAALY010280911">
    <property type="protein sequence ID" value="VEL43378.1"/>
    <property type="molecule type" value="Genomic_DNA"/>
</dbReference>
<comment type="caution">
    <text evidence="1">The sequence shown here is derived from an EMBL/GenBank/DDBJ whole genome shotgun (WGS) entry which is preliminary data.</text>
</comment>
<proteinExistence type="predicted"/>
<accession>A0A448XRU4</accession>
<keyword evidence="2" id="KW-1185">Reference proteome</keyword>
<dbReference type="AlphaFoldDB" id="A0A448XRU4"/>
<dbReference type="Proteomes" id="UP000784294">
    <property type="component" value="Unassembled WGS sequence"/>
</dbReference>
<organism evidence="1 2">
    <name type="scientific">Protopolystoma xenopodis</name>
    <dbReference type="NCBI Taxonomy" id="117903"/>
    <lineage>
        <taxon>Eukaryota</taxon>
        <taxon>Metazoa</taxon>
        <taxon>Spiralia</taxon>
        <taxon>Lophotrochozoa</taxon>
        <taxon>Platyhelminthes</taxon>
        <taxon>Monogenea</taxon>
        <taxon>Polyopisthocotylea</taxon>
        <taxon>Polystomatidea</taxon>
        <taxon>Polystomatidae</taxon>
        <taxon>Protopolystoma</taxon>
    </lineage>
</organism>
<name>A0A448XRU4_9PLAT</name>
<evidence type="ECO:0000313" key="1">
    <source>
        <dbReference type="EMBL" id="VEL43378.1"/>
    </source>
</evidence>
<gene>
    <name evidence="1" type="ORF">PXEA_LOCUS36818</name>
</gene>
<evidence type="ECO:0000313" key="2">
    <source>
        <dbReference type="Proteomes" id="UP000784294"/>
    </source>
</evidence>